<organism evidence="2 3">
    <name type="scientific">Paenibacillus oryzisoli</name>
    <dbReference type="NCBI Taxonomy" id="1850517"/>
    <lineage>
        <taxon>Bacteria</taxon>
        <taxon>Bacillati</taxon>
        <taxon>Bacillota</taxon>
        <taxon>Bacilli</taxon>
        <taxon>Bacillales</taxon>
        <taxon>Paenibacillaceae</taxon>
        <taxon>Paenibacillus</taxon>
    </lineage>
</organism>
<feature type="domain" description="Cadherin-like beta-sandwich-like" evidence="1">
    <location>
        <begin position="1113"/>
        <end position="1206"/>
    </location>
</feature>
<dbReference type="Gene3D" id="2.60.40.10">
    <property type="entry name" value="Immunoglobulins"/>
    <property type="match status" value="3"/>
</dbReference>
<dbReference type="Proteomes" id="UP000078454">
    <property type="component" value="Unassembled WGS sequence"/>
</dbReference>
<name>A0A198A2U0_9BACL</name>
<dbReference type="InterPro" id="IPR025883">
    <property type="entry name" value="Cadherin-like_domain"/>
</dbReference>
<dbReference type="EMBL" id="LYPB01000080">
    <property type="protein sequence ID" value="OAS15784.1"/>
    <property type="molecule type" value="Genomic_DNA"/>
</dbReference>
<sequence length="1513" mass="162118">MNTYTGITFRWQHGVIGLIAILFLAFLLPSHSRAAEPIEMIPVPNGGFEQNLIAGKIPSWSAFGLASSLSLSESTLFVGTRSLKMSKPSTGGLGAESAKLAVTANQAYEAKIKLNLENYSGGTPGLWIRWYNASGQFMNKQATFYLTNPALNTWLDVRVSGTAPEGAAYATVFPYAASSVLMTAYVDDVQFYRIDPNEVSVYNPSFEEPASGALIPGWELYPGTPPSAVSVTSTQKKSGLSSLQLIDTYTDKPVGLSTQAIGIHSNGRYEAKANVYLVSGGGVNLYIKFYDGADKEVGTTSRSFTAPINTWSDVLKVEGIAAESAVKAKVLLYSGVGTLSDVYFDDISFRYKGEALVMPYAFENAINLGKATLTTTTLGGAIGNGELYFVTNGNPGTFYAIDAATGVINSQISVPGTTETWAVTVGADNNVYFAATANRNFWKFDTRPGYRNITMIDTNPVDNFVWDLDASTDGIIYGSTSPNAKVFSYDTHTQKFADLGRMHDKEQYARGAGVTDQYLYVGIGSKKHLIRMDRSTGVKTEIPMPFTGMDDFVHNITPYNGLLYVTHGTSLVIVNEQTLSVLKSVPYDSPEAYDGKISPPSPYNANLLYYRNKVSNNLWSYQVSTNTVQQVTQPNTLPEKGTKAYGWVTLSSGEQALATLYEDGKYTLYNPNDNSIQLIQVPLAREGVNIQSLAAGPDKKVYLGGFIDGLSVLNQETQTYDLQVSSPYSPHQVEEIGFLNGKTYFGAYGGARIYAYDATQPYQYGDTPTSNPKLVYTIPNLQDRPYAFASGDNRLFIGTIPGYGNLGGSLTIYNETTGLWQSTRNVVTDQSLISLAYKNGILFGGTSIDGGLGSIPAATHAKLFKWDVNTNTKLNEFEPSIPGLSSPRLFGGLSFGPDGLLWGIAWGTGMDGTNIYAIYALNPSTLEVVKSQLMFSNANGGSTWRAFYLRWGQDGLLYTTIARYITVIDPNTLNYRTLSDTPTNLMDIGIDGSIYYTSGPNLYRLPVRLSQASISMADVSLTQGASEPILPTGQLENGMPAILAGTTITYTSSDPTVLSIVDGQAKAIKEGTASVYADITLNGRTKRSNTINVTVQPLPPSADLSSILLSSGSLSEPFSRELTSYTHNVAAGVSALTVTATVYDTAHATVTTSVYNSSNTLVQGPINLTSGLASSSIPLSTGVNTIKLTVTALDGSTNVYSVTVTRASSGNETPTENAVKVILKDSAGNPLSGGSVSYYDGGWKTFGVTDASGSVSKPIANKSYTFAITYEGTRNEITQNTGTNPNVAFQTVNVGVQFTNSQGLPHGEGTVSYYGGGWRTFGSILAGAANKELLAGSYTFAITYDGARNEKVQNIGTDPLLVFHTIPVNVNLTNSLGNPLSGGSISYYAGSWKSLGVTNSEGEAGKEMLANAYTFAMNYEGTLNQKVQHVGADPSVSFQTILVNVQLKNAQGTPQEGTLSYYGGSWRTFGVTTNGQSNKELLAGTYTLSAISGGIRKEIVANTVTDPNVLIQY</sequence>
<dbReference type="Gene3D" id="2.60.40.1080">
    <property type="match status" value="1"/>
</dbReference>
<protein>
    <recommendedName>
        <fullName evidence="1">Cadherin-like beta-sandwich-like domain-containing protein</fullName>
    </recommendedName>
</protein>
<proteinExistence type="predicted"/>
<dbReference type="RefSeq" id="WP_068667852.1">
    <property type="nucleotide sequence ID" value="NZ_LYPB01000080.1"/>
</dbReference>
<keyword evidence="3" id="KW-1185">Reference proteome</keyword>
<comment type="caution">
    <text evidence="2">The sequence shown here is derived from an EMBL/GenBank/DDBJ whole genome shotgun (WGS) entry which is preliminary data.</text>
</comment>
<dbReference type="SUPFAM" id="SSF50969">
    <property type="entry name" value="YVTN repeat-like/Quinoprotein amine dehydrogenase"/>
    <property type="match status" value="3"/>
</dbReference>
<dbReference type="InterPro" id="IPR011044">
    <property type="entry name" value="Quino_amine_DH_bsu"/>
</dbReference>
<evidence type="ECO:0000313" key="2">
    <source>
        <dbReference type="EMBL" id="OAS15784.1"/>
    </source>
</evidence>
<evidence type="ECO:0000313" key="3">
    <source>
        <dbReference type="Proteomes" id="UP000078454"/>
    </source>
</evidence>
<dbReference type="Pfam" id="PF12733">
    <property type="entry name" value="Cadherin-like"/>
    <property type="match status" value="1"/>
</dbReference>
<accession>A0A198A2U0</accession>
<evidence type="ECO:0000259" key="1">
    <source>
        <dbReference type="Pfam" id="PF12733"/>
    </source>
</evidence>
<reference evidence="2 3" key="1">
    <citation type="submission" date="2016-05" db="EMBL/GenBank/DDBJ databases">
        <title>Paenibacillus sp. 1ZS3-15 nov., isolated from the rhizosphere soil.</title>
        <authorList>
            <person name="Zhang X.X."/>
            <person name="Zhang J."/>
        </authorList>
    </citation>
    <scope>NUCLEOTIDE SEQUENCE [LARGE SCALE GENOMIC DNA]</scope>
    <source>
        <strain evidence="2 3">1ZS3-15</strain>
    </source>
</reference>
<dbReference type="STRING" id="1850517.A8708_32870"/>
<gene>
    <name evidence="2" type="ORF">A8708_32870</name>
</gene>
<dbReference type="InterPro" id="IPR013783">
    <property type="entry name" value="Ig-like_fold"/>
</dbReference>